<dbReference type="AlphaFoldDB" id="A0A1M5VAX6"/>
<evidence type="ECO:0000256" key="2">
    <source>
        <dbReference type="ARBA" id="ARBA00022679"/>
    </source>
</evidence>
<dbReference type="RefSeq" id="WP_161949823.1">
    <property type="nucleotide sequence ID" value="NZ_FQXS01000007.1"/>
</dbReference>
<dbReference type="Proteomes" id="UP000184139">
    <property type="component" value="Unassembled WGS sequence"/>
</dbReference>
<dbReference type="CDD" id="cd01407">
    <property type="entry name" value="SIR2-fam"/>
    <property type="match status" value="1"/>
</dbReference>
<dbReference type="OrthoDB" id="9800582at2"/>
<keyword evidence="2" id="KW-0808">Transferase</keyword>
<keyword evidence="3" id="KW-0520">NAD</keyword>
<dbReference type="GO" id="GO:0070403">
    <property type="term" value="F:NAD+ binding"/>
    <property type="evidence" value="ECO:0007669"/>
    <property type="project" value="InterPro"/>
</dbReference>
<accession>A0A1M5VAX6</accession>
<dbReference type="SUPFAM" id="SSF52467">
    <property type="entry name" value="DHS-like NAD/FAD-binding domain"/>
    <property type="match status" value="1"/>
</dbReference>
<proteinExistence type="predicted"/>
<dbReference type="EMBL" id="FQXS01000007">
    <property type="protein sequence ID" value="SHH72308.1"/>
    <property type="molecule type" value="Genomic_DNA"/>
</dbReference>
<keyword evidence="4" id="KW-0479">Metal-binding</keyword>
<evidence type="ECO:0000256" key="1">
    <source>
        <dbReference type="ARBA" id="ARBA00012928"/>
    </source>
</evidence>
<gene>
    <name evidence="6" type="ORF">SAMN02745124_01622</name>
</gene>
<sequence length="260" mass="27852">MIVITGEETGSGLQAAARALQSARLPLALTGAGVSVASGIPDFRSPGGLWTNFSPDEYATLDVFYADPAKAWRLYRALGRVLVGRRFNAAHRALAELEARQLLHGVITQNVDGLHQQAGSQAVYEMHGEHQHLHCLRCGLLAPMDEGVLDVEDVPCCAQCTFPLKPNVVLFGEPVRALAEIEELIDQCDLLLVAGTSAQVYPAAGLVPAVKGNGGIIFEFNREQVLGQHGFGGINIMTDYFFAGDAAETLPALCRAIDRC</sequence>
<dbReference type="InterPro" id="IPR029035">
    <property type="entry name" value="DHS-like_NAD/FAD-binding_dom"/>
</dbReference>
<dbReference type="InterPro" id="IPR026590">
    <property type="entry name" value="Ssirtuin_cat_dom"/>
</dbReference>
<reference evidence="6 7" key="1">
    <citation type="submission" date="2016-11" db="EMBL/GenBank/DDBJ databases">
        <authorList>
            <person name="Jaros S."/>
            <person name="Januszkiewicz K."/>
            <person name="Wedrychowicz H."/>
        </authorList>
    </citation>
    <scope>NUCLEOTIDE SEQUENCE [LARGE SCALE GENOMIC DNA]</scope>
    <source>
        <strain evidence="6 7">DSM 9705</strain>
    </source>
</reference>
<dbReference type="PROSITE" id="PS50305">
    <property type="entry name" value="SIRTUIN"/>
    <property type="match status" value="1"/>
</dbReference>
<feature type="binding site" evidence="4">
    <location>
        <position position="160"/>
    </location>
    <ligand>
        <name>Zn(2+)</name>
        <dbReference type="ChEBI" id="CHEBI:29105"/>
    </ligand>
</feature>
<feature type="binding site" evidence="4">
    <location>
        <position position="135"/>
    </location>
    <ligand>
        <name>Zn(2+)</name>
        <dbReference type="ChEBI" id="CHEBI:29105"/>
    </ligand>
</feature>
<dbReference type="GO" id="GO:0046872">
    <property type="term" value="F:metal ion binding"/>
    <property type="evidence" value="ECO:0007669"/>
    <property type="project" value="UniProtKB-KW"/>
</dbReference>
<feature type="binding site" evidence="4">
    <location>
        <position position="138"/>
    </location>
    <ligand>
        <name>Zn(2+)</name>
        <dbReference type="ChEBI" id="CHEBI:29105"/>
    </ligand>
</feature>
<evidence type="ECO:0000256" key="4">
    <source>
        <dbReference type="PROSITE-ProRule" id="PRU00236"/>
    </source>
</evidence>
<evidence type="ECO:0000256" key="3">
    <source>
        <dbReference type="ARBA" id="ARBA00023027"/>
    </source>
</evidence>
<dbReference type="STRING" id="1121409.SAMN02745124_01622"/>
<dbReference type="Gene3D" id="3.30.1600.10">
    <property type="entry name" value="SIR2/SIRT2 'Small Domain"/>
    <property type="match status" value="1"/>
</dbReference>
<name>A0A1M5VAX6_9BACT</name>
<feature type="active site" description="Proton acceptor" evidence="4">
    <location>
        <position position="127"/>
    </location>
</feature>
<protein>
    <recommendedName>
        <fullName evidence="1">protein acetyllysine N-acetyltransferase</fullName>
        <ecNumber evidence="1">2.3.1.286</ecNumber>
    </recommendedName>
</protein>
<dbReference type="InterPro" id="IPR026591">
    <property type="entry name" value="Sirtuin_cat_small_dom_sf"/>
</dbReference>
<feature type="binding site" evidence="4">
    <location>
        <position position="157"/>
    </location>
    <ligand>
        <name>Zn(2+)</name>
        <dbReference type="ChEBI" id="CHEBI:29105"/>
    </ligand>
</feature>
<dbReference type="PANTHER" id="PTHR11085:SF10">
    <property type="entry name" value="NAD-DEPENDENT PROTEIN DEACYLASE SIRTUIN-5, MITOCHONDRIAL-RELATED"/>
    <property type="match status" value="1"/>
</dbReference>
<keyword evidence="4" id="KW-0862">Zinc</keyword>
<organism evidence="6 7">
    <name type="scientific">Desulfofustis glycolicus DSM 9705</name>
    <dbReference type="NCBI Taxonomy" id="1121409"/>
    <lineage>
        <taxon>Bacteria</taxon>
        <taxon>Pseudomonadati</taxon>
        <taxon>Thermodesulfobacteriota</taxon>
        <taxon>Desulfobulbia</taxon>
        <taxon>Desulfobulbales</taxon>
        <taxon>Desulfocapsaceae</taxon>
        <taxon>Desulfofustis</taxon>
    </lineage>
</organism>
<evidence type="ECO:0000259" key="5">
    <source>
        <dbReference type="PROSITE" id="PS50305"/>
    </source>
</evidence>
<dbReference type="Gene3D" id="3.40.50.1220">
    <property type="entry name" value="TPP-binding domain"/>
    <property type="match status" value="1"/>
</dbReference>
<feature type="domain" description="Deacetylase sirtuin-type" evidence="5">
    <location>
        <begin position="6"/>
        <end position="260"/>
    </location>
</feature>
<dbReference type="PANTHER" id="PTHR11085">
    <property type="entry name" value="NAD-DEPENDENT PROTEIN DEACYLASE SIRTUIN-5, MITOCHONDRIAL-RELATED"/>
    <property type="match status" value="1"/>
</dbReference>
<dbReference type="Pfam" id="PF02146">
    <property type="entry name" value="SIR2"/>
    <property type="match status" value="1"/>
</dbReference>
<dbReference type="GO" id="GO:0017136">
    <property type="term" value="F:histone deacetylase activity, NAD-dependent"/>
    <property type="evidence" value="ECO:0007669"/>
    <property type="project" value="TreeGrafter"/>
</dbReference>
<keyword evidence="7" id="KW-1185">Reference proteome</keyword>
<dbReference type="InterPro" id="IPR050134">
    <property type="entry name" value="NAD-dep_sirtuin_deacylases"/>
</dbReference>
<dbReference type="EC" id="2.3.1.286" evidence="1"/>
<evidence type="ECO:0000313" key="7">
    <source>
        <dbReference type="Proteomes" id="UP000184139"/>
    </source>
</evidence>
<dbReference type="InterPro" id="IPR003000">
    <property type="entry name" value="Sirtuin"/>
</dbReference>
<evidence type="ECO:0000313" key="6">
    <source>
        <dbReference type="EMBL" id="SHH72308.1"/>
    </source>
</evidence>